<evidence type="ECO:0000256" key="11">
    <source>
        <dbReference type="SAM" id="Phobius"/>
    </source>
</evidence>
<dbReference type="InterPro" id="IPR011011">
    <property type="entry name" value="Znf_FYVE_PHD"/>
</dbReference>
<dbReference type="InterPro" id="IPR017853">
    <property type="entry name" value="GH"/>
</dbReference>
<comment type="similarity">
    <text evidence="1 9">Belongs to the glycosyl hydrolase 26 family.</text>
</comment>
<keyword evidence="6 9" id="KW-0326">Glycosidase</keyword>
<dbReference type="PRINTS" id="PR01415">
    <property type="entry name" value="ANKYRIN"/>
</dbReference>
<evidence type="ECO:0000259" key="12">
    <source>
        <dbReference type="PROSITE" id="PS50089"/>
    </source>
</evidence>
<dbReference type="InterPro" id="IPR036181">
    <property type="entry name" value="MIT_dom_sf"/>
</dbReference>
<dbReference type="PANTHER" id="PTHR40079">
    <property type="entry name" value="MANNAN ENDO-1,4-BETA-MANNOSIDASE E-RELATED"/>
    <property type="match status" value="1"/>
</dbReference>
<keyword evidence="11" id="KW-0812">Transmembrane</keyword>
<feature type="region of interest" description="Disordered" evidence="10">
    <location>
        <begin position="1032"/>
        <end position="1057"/>
    </location>
</feature>
<feature type="domain" description="FYVE-type" evidence="13">
    <location>
        <begin position="1080"/>
        <end position="1138"/>
    </location>
</feature>
<dbReference type="GO" id="GO:0016985">
    <property type="term" value="F:mannan endo-1,4-beta-mannosidase activity"/>
    <property type="evidence" value="ECO:0007669"/>
    <property type="project" value="InterPro"/>
</dbReference>
<evidence type="ECO:0000256" key="8">
    <source>
        <dbReference type="PROSITE-ProRule" id="PRU00175"/>
    </source>
</evidence>
<reference evidence="15 16" key="1">
    <citation type="journal article" date="2019" name="Sci. Rep.">
        <title>Comparative genomics of chytrid fungi reveal insights into the obligate biotrophic and pathogenic lifestyle of Synchytrium endobioticum.</title>
        <authorList>
            <person name="van de Vossenberg B.T.L.H."/>
            <person name="Warris S."/>
            <person name="Nguyen H.D.T."/>
            <person name="van Gent-Pelzer M.P.E."/>
            <person name="Joly D.L."/>
            <person name="van de Geest H.C."/>
            <person name="Bonants P.J.M."/>
            <person name="Smith D.S."/>
            <person name="Levesque C.A."/>
            <person name="van der Lee T.A.J."/>
        </authorList>
    </citation>
    <scope>NUCLEOTIDE SEQUENCE [LARGE SCALE GENOMIC DNA]</scope>
    <source>
        <strain evidence="15 16">JEL517</strain>
    </source>
</reference>
<dbReference type="SUPFAM" id="SSF57903">
    <property type="entry name" value="FYVE/PHD zinc finger"/>
    <property type="match status" value="1"/>
</dbReference>
<feature type="transmembrane region" description="Helical" evidence="11">
    <location>
        <begin position="12"/>
        <end position="37"/>
    </location>
</feature>
<keyword evidence="16" id="KW-1185">Reference proteome</keyword>
<evidence type="ECO:0000256" key="3">
    <source>
        <dbReference type="ARBA" id="ARBA00022771"/>
    </source>
</evidence>
<proteinExistence type="inferred from homology"/>
<feature type="active site" description="Nucleophile" evidence="9">
    <location>
        <position position="350"/>
    </location>
</feature>
<feature type="active site" description="Proton donor" evidence="9">
    <location>
        <position position="198"/>
    </location>
</feature>
<evidence type="ECO:0008006" key="17">
    <source>
        <dbReference type="Google" id="ProtNLM"/>
    </source>
</evidence>
<dbReference type="InterPro" id="IPR022790">
    <property type="entry name" value="GH26_dom"/>
</dbReference>
<dbReference type="EMBL" id="QEAO01000053">
    <property type="protein sequence ID" value="TPX30946.1"/>
    <property type="molecule type" value="Genomic_DNA"/>
</dbReference>
<keyword evidence="7" id="KW-0040">ANK repeat</keyword>
<dbReference type="PANTHER" id="PTHR40079:SF4">
    <property type="entry name" value="GH26 DOMAIN-CONTAINING PROTEIN-RELATED"/>
    <property type="match status" value="1"/>
</dbReference>
<dbReference type="RefSeq" id="XP_031022496.1">
    <property type="nucleotide sequence ID" value="XM_031171552.1"/>
</dbReference>
<keyword evidence="11" id="KW-0472">Membrane</keyword>
<dbReference type="InterPro" id="IPR002110">
    <property type="entry name" value="Ankyrin_rpt"/>
</dbReference>
<keyword evidence="4 9" id="KW-0378">Hydrolase</keyword>
<dbReference type="Pfam" id="PF02156">
    <property type="entry name" value="Glyco_hydro_26"/>
    <property type="match status" value="1"/>
</dbReference>
<feature type="repeat" description="ANK" evidence="7">
    <location>
        <begin position="670"/>
        <end position="702"/>
    </location>
</feature>
<dbReference type="InterPro" id="IPR017455">
    <property type="entry name" value="Znf_FYVE-rel"/>
</dbReference>
<feature type="domain" description="RING-type" evidence="12">
    <location>
        <begin position="1244"/>
        <end position="1287"/>
    </location>
</feature>
<dbReference type="GO" id="GO:0006080">
    <property type="term" value="P:substituted mannan metabolic process"/>
    <property type="evidence" value="ECO:0007669"/>
    <property type="project" value="InterPro"/>
</dbReference>
<dbReference type="PROSITE" id="PS51764">
    <property type="entry name" value="GH26"/>
    <property type="match status" value="1"/>
</dbReference>
<evidence type="ECO:0000256" key="5">
    <source>
        <dbReference type="ARBA" id="ARBA00022833"/>
    </source>
</evidence>
<evidence type="ECO:0000256" key="1">
    <source>
        <dbReference type="ARBA" id="ARBA00007754"/>
    </source>
</evidence>
<dbReference type="Pfam" id="PF00023">
    <property type="entry name" value="Ank"/>
    <property type="match status" value="1"/>
</dbReference>
<comment type="caution">
    <text evidence="15">The sequence shown here is derived from an EMBL/GenBank/DDBJ whole genome shotgun (WGS) entry which is preliminary data.</text>
</comment>
<dbReference type="SMART" id="SM00184">
    <property type="entry name" value="RING"/>
    <property type="match status" value="2"/>
</dbReference>
<feature type="region of interest" description="Disordered" evidence="10">
    <location>
        <begin position="988"/>
        <end position="1014"/>
    </location>
</feature>
<name>A0A507BYX4_9FUNG</name>
<evidence type="ECO:0000256" key="7">
    <source>
        <dbReference type="PROSITE-ProRule" id="PRU00023"/>
    </source>
</evidence>
<feature type="repeat" description="ANK" evidence="7">
    <location>
        <begin position="604"/>
        <end position="636"/>
    </location>
</feature>
<dbReference type="PROSITE" id="PS50178">
    <property type="entry name" value="ZF_FYVE"/>
    <property type="match status" value="1"/>
</dbReference>
<evidence type="ECO:0000256" key="4">
    <source>
        <dbReference type="ARBA" id="ARBA00022801"/>
    </source>
</evidence>
<dbReference type="Gene3D" id="1.20.58.80">
    <property type="entry name" value="Phosphotransferase system, lactose/cellobiose-type IIA subunit"/>
    <property type="match status" value="1"/>
</dbReference>
<evidence type="ECO:0000256" key="10">
    <source>
        <dbReference type="SAM" id="MobiDB-lite"/>
    </source>
</evidence>
<dbReference type="PROSITE" id="PS50089">
    <property type="entry name" value="ZF_RING_2"/>
    <property type="match status" value="1"/>
</dbReference>
<evidence type="ECO:0000313" key="16">
    <source>
        <dbReference type="Proteomes" id="UP000319731"/>
    </source>
</evidence>
<evidence type="ECO:0000256" key="6">
    <source>
        <dbReference type="ARBA" id="ARBA00023295"/>
    </source>
</evidence>
<evidence type="ECO:0000256" key="2">
    <source>
        <dbReference type="ARBA" id="ARBA00022723"/>
    </source>
</evidence>
<dbReference type="SUPFAM" id="SSF51445">
    <property type="entry name" value="(Trans)glycosidases"/>
    <property type="match status" value="1"/>
</dbReference>
<dbReference type="OrthoDB" id="2163551at2759"/>
<dbReference type="InterPro" id="IPR000306">
    <property type="entry name" value="Znf_FYVE"/>
</dbReference>
<dbReference type="SUPFAM" id="SSF48403">
    <property type="entry name" value="Ankyrin repeat"/>
    <property type="match status" value="1"/>
</dbReference>
<keyword evidence="2" id="KW-0479">Metal-binding</keyword>
<dbReference type="Proteomes" id="UP000319731">
    <property type="component" value="Unassembled WGS sequence"/>
</dbReference>
<feature type="repeat" description="ANK" evidence="7">
    <location>
        <begin position="570"/>
        <end position="603"/>
    </location>
</feature>
<dbReference type="STRING" id="1806994.A0A507BYX4"/>
<dbReference type="Pfam" id="PF01363">
    <property type="entry name" value="FYVE"/>
    <property type="match status" value="1"/>
</dbReference>
<dbReference type="SMART" id="SM00248">
    <property type="entry name" value="ANK"/>
    <property type="match status" value="4"/>
</dbReference>
<dbReference type="Gene3D" id="3.30.40.10">
    <property type="entry name" value="Zinc/RING finger domain, C3HC4 (zinc finger)"/>
    <property type="match status" value="2"/>
</dbReference>
<dbReference type="SUPFAM" id="SSF116846">
    <property type="entry name" value="MIT domain"/>
    <property type="match status" value="1"/>
</dbReference>
<dbReference type="GO" id="GO:0008270">
    <property type="term" value="F:zinc ion binding"/>
    <property type="evidence" value="ECO:0007669"/>
    <property type="project" value="UniProtKB-KW"/>
</dbReference>
<accession>A0A507BYX4</accession>
<feature type="repeat" description="ANK" evidence="7">
    <location>
        <begin position="637"/>
        <end position="669"/>
    </location>
</feature>
<dbReference type="PROSITE" id="PS50088">
    <property type="entry name" value="ANK_REPEAT"/>
    <property type="match status" value="4"/>
</dbReference>
<keyword evidence="5" id="KW-0862">Zinc</keyword>
<dbReference type="GeneID" id="42006849"/>
<keyword evidence="11" id="KW-1133">Transmembrane helix</keyword>
<dbReference type="InterPro" id="IPR036770">
    <property type="entry name" value="Ankyrin_rpt-contain_sf"/>
</dbReference>
<evidence type="ECO:0000313" key="15">
    <source>
        <dbReference type="EMBL" id="TPX30946.1"/>
    </source>
</evidence>
<organism evidence="15 16">
    <name type="scientific">Synchytrium microbalum</name>
    <dbReference type="NCBI Taxonomy" id="1806994"/>
    <lineage>
        <taxon>Eukaryota</taxon>
        <taxon>Fungi</taxon>
        <taxon>Fungi incertae sedis</taxon>
        <taxon>Chytridiomycota</taxon>
        <taxon>Chytridiomycota incertae sedis</taxon>
        <taxon>Chytridiomycetes</taxon>
        <taxon>Synchytriales</taxon>
        <taxon>Synchytriaceae</taxon>
        <taxon>Synchytrium</taxon>
    </lineage>
</organism>
<feature type="domain" description="GH26" evidence="14">
    <location>
        <begin position="62"/>
        <end position="403"/>
    </location>
</feature>
<evidence type="ECO:0000259" key="13">
    <source>
        <dbReference type="PROSITE" id="PS50178"/>
    </source>
</evidence>
<dbReference type="Gene3D" id="1.25.40.20">
    <property type="entry name" value="Ankyrin repeat-containing domain"/>
    <property type="match status" value="2"/>
</dbReference>
<dbReference type="InterPro" id="IPR001841">
    <property type="entry name" value="Znf_RING"/>
</dbReference>
<dbReference type="InterPro" id="IPR000805">
    <property type="entry name" value="Glyco_hydro_26"/>
</dbReference>
<keyword evidence="3 8" id="KW-0863">Zinc-finger</keyword>
<dbReference type="PROSITE" id="PS50297">
    <property type="entry name" value="ANK_REP_REGION"/>
    <property type="match status" value="4"/>
</dbReference>
<dbReference type="Gene3D" id="3.20.20.80">
    <property type="entry name" value="Glycosidases"/>
    <property type="match status" value="1"/>
</dbReference>
<gene>
    <name evidence="15" type="ORF">SmJEL517_g05626</name>
</gene>
<dbReference type="SUPFAM" id="SSF57850">
    <property type="entry name" value="RING/U-box"/>
    <property type="match status" value="1"/>
</dbReference>
<protein>
    <recommendedName>
        <fullName evidence="17">FYVE-type domain-containing protein</fullName>
    </recommendedName>
</protein>
<dbReference type="Pfam" id="PF13639">
    <property type="entry name" value="zf-RING_2"/>
    <property type="match status" value="1"/>
</dbReference>
<evidence type="ECO:0000259" key="14">
    <source>
        <dbReference type="PROSITE" id="PS51764"/>
    </source>
</evidence>
<dbReference type="CDD" id="cd16489">
    <property type="entry name" value="mRING-CH-C4HC2H_ZNRF"/>
    <property type="match status" value="1"/>
</dbReference>
<dbReference type="InterPro" id="IPR013083">
    <property type="entry name" value="Znf_RING/FYVE/PHD"/>
</dbReference>
<dbReference type="Pfam" id="PF12796">
    <property type="entry name" value="Ank_2"/>
    <property type="match status" value="1"/>
</dbReference>
<evidence type="ECO:0000256" key="9">
    <source>
        <dbReference type="PROSITE-ProRule" id="PRU01100"/>
    </source>
</evidence>
<sequence length="1288" mass="141100">MEADSYRSCCGFLFFSKVFLSLAMSFGGLGFLSFSIYDRHSYILLHPPPAYVTPSPTPVIVLNSSNTYCWAGNVNHLQGVASGTVEPPDYTTFFGVSPDWGTLPVVNSLGALVSSLKGQNPAVINSFIQVNSTWDFQPNMMNWQAQQVGALGAIFEITLQPDNTLEVVPDSFFTAVAAQMAHLNSYYNVPVILRWGHEMNGGWMTYGLHPNAYVLSFRKLSTAIRQVTNMTAMMWAPNPGLNYPFGYTVAATSPEFKYLDSNGDGVFNALDDAYGPYYPGDAYVDWVGLSMYMYRTDSAGTTRNGNFAVGPCFVRDYVTGSVNCQSVGRPDHDFYTRFSSSKNKPFALPESGAAYALNGTDTTLAGQVDELGMKAAWWRSLWAQSPAGNQVPTFPLLKLITQFEERKVEPIALGALGTIRQDNDYRIAANSTIAAAFVSQSATYAARLLWASQLKYTCGGSDLQKLLNPLRNTIFGEKQLEVEYMELPTQTSPVLPNVPHPIYGNLHLNGGGYSISGSPALTVLQSSTLKEASPPPVDSLTSACLSGDVDSVLGLITTENHSVNVANTPSGLLPIHIAATKGHTHLVQALVEQAGAIIDLGDKEDETALGKAAYHNHVEVTRYLLKQHANVNHHDKDRWTALHNCASRGHIEIAKLLLDAGANVSAQSKTGQTALMNAAAKGYLDIVQLLLENGANPTIQNNFGETAYDLAAQSEEAYICEVLEAAESEWHDQHGTTPSSSHSAVIEILHENQRSTFLSSKFSPQNLTKADYRGPWSTASGRPASFDTVHLPFKKDPVSGEIIRSWFWLSDWKVDLKHPIQDSEGWQYAKSLEDPDELWLSELPSGLLSVSGLSGFVRRRRYIRVRKRRVNVNSLSDDSSQADHPSPPESNDYMARANAVLYTSEDELDLSRRDIVSLTNESSSYEQAIQILLSGLKTDTNPERKRVASNLVSNHLARAELLQEAISHYEDQEPDESDEEQLTPQALAARRKAKGKDKAGTILSPTSDVHGKPDLQQVTIASGLSEALAAASRQPSQLSISTKPESETSDGSQSISLTVDTAPQPASFATDIRPERWIADDEVMACQKCSRQFTIFFRKHHCRWCGKIYCSNCTNGRIALTPNLQPHRVCDSCIDVLTSAASPLPAALRKTATLPNSNRNLLAIPRHIDPVSPRPGSIASEAESILNECPVCQTRFDGTLDEAEVEAHVGDCLRKISTGGKGLIVNGNRYTVQVLTQDMPGRECAICFEEFVKSQRIARLNCLCVFHQDCIQSWFSKTTHGSCPVHHP</sequence>
<feature type="compositionally biased region" description="Polar residues" evidence="10">
    <location>
        <begin position="1033"/>
        <end position="1057"/>
    </location>
</feature>
<dbReference type="SMART" id="SM00064">
    <property type="entry name" value="FYVE"/>
    <property type="match status" value="1"/>
</dbReference>